<name>A0A559MLC1_9HELO</name>
<dbReference type="GO" id="GO:0071479">
    <property type="term" value="P:cellular response to ionizing radiation"/>
    <property type="evidence" value="ECO:0007669"/>
    <property type="project" value="TreeGrafter"/>
</dbReference>
<dbReference type="PANTHER" id="PTHR15237">
    <property type="entry name" value="DNA REPAIR PROTEIN RAD9"/>
    <property type="match status" value="1"/>
</dbReference>
<dbReference type="PIRSF" id="PIRSF009303">
    <property type="entry name" value="Cell_cycle_RAD9"/>
    <property type="match status" value="1"/>
</dbReference>
<reference evidence="3 4" key="1">
    <citation type="submission" date="2018-05" db="EMBL/GenBank/DDBJ databases">
        <title>Genome sequencing and assembly of the regulated plant pathogen Lachnellula willkommii and related sister species for the development of diagnostic species identification markers.</title>
        <authorList>
            <person name="Giroux E."/>
            <person name="Bilodeau G."/>
        </authorList>
    </citation>
    <scope>NUCLEOTIDE SEQUENCE [LARGE SCALE GENOMIC DNA]</scope>
    <source>
        <strain evidence="3 4">CBS 172.35</strain>
    </source>
</reference>
<comment type="function">
    <text evidence="1">Acts in DNA repair and mutagenesis. Involved in promoting resistance to ionizing radiation and UV light, as well as regulating cell cycle progression after irradiation.</text>
</comment>
<proteinExistence type="inferred from homology"/>
<dbReference type="Pfam" id="PF04139">
    <property type="entry name" value="Rad9"/>
    <property type="match status" value="2"/>
</dbReference>
<protein>
    <recommendedName>
        <fullName evidence="1">DNA repair protein rad9</fullName>
    </recommendedName>
</protein>
<dbReference type="InterPro" id="IPR007268">
    <property type="entry name" value="Rad9/Ddc1"/>
</dbReference>
<keyword evidence="1" id="KW-0227">DNA damage</keyword>
<dbReference type="AlphaFoldDB" id="A0A559MLC1"/>
<dbReference type="PANTHER" id="PTHR15237:SF0">
    <property type="entry name" value="CELL CYCLE CHECKPOINT CONTROL PROTEIN"/>
    <property type="match status" value="1"/>
</dbReference>
<dbReference type="Proteomes" id="UP000315522">
    <property type="component" value="Unassembled WGS sequence"/>
</dbReference>
<evidence type="ECO:0000256" key="1">
    <source>
        <dbReference type="PIRNR" id="PIRNR009303"/>
    </source>
</evidence>
<comment type="similarity">
    <text evidence="1">Belongs to the rad9 family.</text>
</comment>
<feature type="compositionally biased region" description="Polar residues" evidence="2">
    <location>
        <begin position="411"/>
        <end position="428"/>
    </location>
</feature>
<dbReference type="GO" id="GO:0031573">
    <property type="term" value="P:mitotic intra-S DNA damage checkpoint signaling"/>
    <property type="evidence" value="ECO:0007669"/>
    <property type="project" value="TreeGrafter"/>
</dbReference>
<dbReference type="GO" id="GO:0000076">
    <property type="term" value="P:DNA replication checkpoint signaling"/>
    <property type="evidence" value="ECO:0007669"/>
    <property type="project" value="TreeGrafter"/>
</dbReference>
<dbReference type="InterPro" id="IPR026584">
    <property type="entry name" value="Rad9"/>
</dbReference>
<dbReference type="Gene3D" id="3.70.10.10">
    <property type="match status" value="1"/>
</dbReference>
<evidence type="ECO:0000256" key="2">
    <source>
        <dbReference type="SAM" id="MobiDB-lite"/>
    </source>
</evidence>
<organism evidence="3 4">
    <name type="scientific">Lachnellula willkommii</name>
    <dbReference type="NCBI Taxonomy" id="215461"/>
    <lineage>
        <taxon>Eukaryota</taxon>
        <taxon>Fungi</taxon>
        <taxon>Dikarya</taxon>
        <taxon>Ascomycota</taxon>
        <taxon>Pezizomycotina</taxon>
        <taxon>Leotiomycetes</taxon>
        <taxon>Helotiales</taxon>
        <taxon>Lachnaceae</taxon>
        <taxon>Lachnellula</taxon>
    </lineage>
</organism>
<dbReference type="GO" id="GO:0006281">
    <property type="term" value="P:DNA repair"/>
    <property type="evidence" value="ECO:0007669"/>
    <property type="project" value="UniProtKB-UniRule"/>
</dbReference>
<feature type="region of interest" description="Disordered" evidence="2">
    <location>
        <begin position="310"/>
        <end position="448"/>
    </location>
</feature>
<accession>A0A559MLC1</accession>
<dbReference type="EMBL" id="QGML01000083">
    <property type="protein sequence ID" value="TVY93756.1"/>
    <property type="molecule type" value="Genomic_DNA"/>
</dbReference>
<comment type="caution">
    <text evidence="3">The sequence shown here is derived from an EMBL/GenBank/DDBJ whole genome shotgun (WGS) entry which is preliminary data.</text>
</comment>
<feature type="compositionally biased region" description="Basic and acidic residues" evidence="2">
    <location>
        <begin position="352"/>
        <end position="363"/>
    </location>
</feature>
<evidence type="ECO:0000313" key="4">
    <source>
        <dbReference type="Proteomes" id="UP000315522"/>
    </source>
</evidence>
<keyword evidence="4" id="KW-1185">Reference proteome</keyword>
<gene>
    <name evidence="3" type="primary">rad9_1</name>
    <name evidence="3" type="ORF">LAWI1_G000312</name>
</gene>
<evidence type="ECO:0000313" key="3">
    <source>
        <dbReference type="EMBL" id="TVY93756.1"/>
    </source>
</evidence>
<dbReference type="GO" id="GO:0030896">
    <property type="term" value="C:checkpoint clamp complex"/>
    <property type="evidence" value="ECO:0007669"/>
    <property type="project" value="UniProtKB-UniRule"/>
</dbReference>
<sequence length="468" mass="52222">MAILNFTLSPEAFSKLHDALVCLGKFSEAVSIEASHDKSIHNITRFDCSQHFKSAYASFKLAGNKFFSKYQFKPPRSGTQAKDKFYCRIYNKALLSVFKGRGFDPTRERDTGIEKCDISVEDGEGKKSRFVIKIVCRHGKMSGQVPSSSELTSTGVIKTYRLTFESIAPMHAFFDRAIARNSWSISSRTLREFVEHFGSGTEQLDIYSEDGRVSLTSYTEKIMSGSEILKQPLRTTIAIDTLEFAEFSVEEQLHIVISVKDFKSIITHAGITNTIVQALYSRPQCPMQLTYSDEGMTSEFILMTTGEVRGLSQAPTPDASRAGSKRPATRQPLEARPNSEMPPPPASAAPSRVRENANKRDPRPSPPPPQPSIQSNELFVPQNDEDRRWDPMNDDDDEPMLLWDTGEVDNNPMTMNSSRNPNQSQSINGPRVGEASDSDANLIPTQRLPPTQRLSEVFPRALLVVDAV</sequence>